<sequence length="90" mass="10435">MLSMTQQEKVRINIQLPAETKEKLFKASSKQGKKVSAFVRESIEEKLIQLDRQDFEKHMKAAYQDLAEENMNICEDFKFSDAENLPEVAP</sequence>
<evidence type="ECO:0000313" key="1">
    <source>
        <dbReference type="EMBL" id="CBX31614.1"/>
    </source>
</evidence>
<evidence type="ECO:0008006" key="2">
    <source>
        <dbReference type="Google" id="ProtNLM"/>
    </source>
</evidence>
<dbReference type="AlphaFoldDB" id="E1YK10"/>
<name>E1YK10_9BACT</name>
<organism evidence="1">
    <name type="scientific">uncultured Desulfobacterium sp</name>
    <dbReference type="NCBI Taxonomy" id="201089"/>
    <lineage>
        <taxon>Bacteria</taxon>
        <taxon>Pseudomonadati</taxon>
        <taxon>Thermodesulfobacteriota</taxon>
        <taxon>Desulfobacteria</taxon>
        <taxon>Desulfobacterales</taxon>
        <taxon>Desulfobacteriaceae</taxon>
        <taxon>Desulfobacterium</taxon>
        <taxon>environmental samples</taxon>
    </lineage>
</organism>
<dbReference type="GO" id="GO:0006355">
    <property type="term" value="P:regulation of DNA-templated transcription"/>
    <property type="evidence" value="ECO:0007669"/>
    <property type="project" value="InterPro"/>
</dbReference>
<proteinExistence type="predicted"/>
<dbReference type="EMBL" id="FR695877">
    <property type="protein sequence ID" value="CBX31614.1"/>
    <property type="molecule type" value="Genomic_DNA"/>
</dbReference>
<reference evidence="1" key="1">
    <citation type="journal article" date="2011" name="Environ. Microbiol.">
        <title>Genomic insights into the metabolic potential of the polycyclic aromatic hydrocarbon degrading sulfate-reducing Deltaproteobacterium N47.</title>
        <authorList>
            <person name="Bergmann F."/>
            <person name="Selesi D."/>
            <person name="Weinmaier T."/>
            <person name="Tischler P."/>
            <person name="Rattei T."/>
            <person name="Meckenstock R.U."/>
        </authorList>
    </citation>
    <scope>NUCLEOTIDE SEQUENCE</scope>
</reference>
<dbReference type="InterPro" id="IPR013321">
    <property type="entry name" value="Arc_rbn_hlx_hlx"/>
</dbReference>
<dbReference type="Gene3D" id="1.10.1220.10">
    <property type="entry name" value="Met repressor-like"/>
    <property type="match status" value="1"/>
</dbReference>
<accession>E1YK10</accession>
<protein>
    <recommendedName>
        <fullName evidence="2">Ribbon-helix-helix protein CopG domain-containing protein</fullName>
    </recommendedName>
</protein>
<gene>
    <name evidence="1" type="ORF">N47_E51260</name>
</gene>